<dbReference type="EMBL" id="AFIJ01000009">
    <property type="protein sequence ID" value="EGL41644.1"/>
    <property type="molecule type" value="Genomic_DNA"/>
</dbReference>
<evidence type="ECO:0000256" key="10">
    <source>
        <dbReference type="PROSITE-ProRule" id="PRU01360"/>
    </source>
</evidence>
<comment type="similarity">
    <text evidence="10 11">Belongs to the TonB-dependent receptor family.</text>
</comment>
<evidence type="ECO:0000256" key="2">
    <source>
        <dbReference type="ARBA" id="ARBA00022448"/>
    </source>
</evidence>
<feature type="signal peptide" evidence="12">
    <location>
        <begin position="1"/>
        <end position="28"/>
    </location>
</feature>
<feature type="domain" description="TonB-dependent receptor-like beta-barrel" evidence="13">
    <location>
        <begin position="425"/>
        <end position="905"/>
    </location>
</feature>
<keyword evidence="4 10" id="KW-0812">Transmembrane</keyword>
<dbReference type="InterPro" id="IPR036942">
    <property type="entry name" value="Beta-barrel_TonB_sf"/>
</dbReference>
<dbReference type="PANTHER" id="PTHR30069:SF53">
    <property type="entry name" value="COLICIN I RECEPTOR-RELATED"/>
    <property type="match status" value="1"/>
</dbReference>
<name>A0ABN0D1R4_9FIRM</name>
<sequence length="1588" mass="180793">MDRQLQNARKKAICCAVLTWLLVPAVYAAGEAPAVTKDVWVKANAAQEEAKNNSQSITVITAADIAKKQAKSVEDIIFDEVGVVRTVDAMGRVGVSIRGAEPRHTLILVDGEPVMGDFAKFYGAADELQRLGTENVARIEIIRGAATAEYGADAIGGVVNIVTKKPMKYAGISYHAEGRRRAGNDELFPDNSMYLRADSGKVGKVSFAIYGNKRDVPPIYAASGLKHSASADFFDYHGMDGVKNSLRYYGTTMDSGILLNYDVNAHNKMNVEIKKYSENMDKYSKHSDSPLEPVQHFKRSVERNKYHWDWQGNDGKNLSWKASVTSSRMKEADVVLTSEYANSVQEGKNILNYVDNVDHRQSSAKVSIEKQVNDKHLVSLHAGFIYEQGTGSRLKNAPHVYVRKIDPWEYDKSLKIDEKTKQPVSTIHNYKWKIGKNGTLVWDYNYEQYGYDEKNPHTVLPKFTYEDYLEYKDDDGEIYLSKIYNNMEVSKKFDKFISQLKNEPKNKGNAVVQGGDGWDGTDGPEYYYTKQHVYFNGKAFGEEFKNRINKQIEGEASIRKQYIVLSDMYQMNKNTMITPIVRWDHHSIFGAYLTGNIGVTHYVKGNAHRRIKMNVGTGYTEPGLGELYYNWEMFGSSPLGYDYKKDKDGNPLDANGKVISRQDPELAKKIIGGGKARLGWYWLGNAKLKPEKSVNVSLALEGENNNTYAKMGVFYNHIRDYMTTYFTGGVMDFSPYINETTKRGQDKWLAAPDLIYSFKNIGCADISGMELEWGHTFANHWQVKLGYTYLHAVNKSNPELPKQILDKPVHKMDIGVTYTDHKHGWSSSLWGNYYIHMLDSNSLAGGGNYVFSRPDPFHPDKSIIEYAFQNNKAITYKQKTFGLWHWLLQKRWNKDVSAYIGVDNVFNYRDDDRALPERTYRLGINLKWGDAPVSASYSTKESVRSEKVAFRKEKRRVAENEHRKTGIDFYGKYTMRYNWQSGLPRVQPTVMKNNIVTDAASVLCGEGKQIWEQQFSVGMKAKWNNRLFLTVVGSAGADGNQRTESTKGLQPSRLDTVDLTGHSGRWDVSLGRLHEPLGITGYWFGKTYDGVRLAYADKKTRIHVGGGDFSAYTGVERSPYTCLTYGEFLRVPTASEFIGYKRGYAGVFNPGSDYVVPKEHIVPNSTKNIQFAQQLKRAKTLQEKYAIMRRLVKIMKTAYGRNNMEYDKLNCAPINFSHDIPYWYKDKDGNEKHINMIWNAAWEIAREHIDWDDPRILEGDGSAFRLQFWNTYKEKIIARAEQDMDKKIVEDGGKVIGWKKQNIIGEYENIIKNTKYTNNYWNFSPGVNIFKNIYYSFQDKLDHGTYLPRQALAKAIGRCIKDQGINLHIDRIAPVNKAAFVQVTRSLTPALDVSAWYFHSLHDKNKVYYSLNGTNNEATVLGTMANVTAIGMKYRWENNAVISAEYGRNNTQFARYLHSNMRYEHPYGSSTFTYKGKESGSVPAFWILRLDIGKADPNMPHSWNAFLDYKHMEHGAFFGGNGTEVLPDTYLDGVKSFTIGGSYVSQSHILWQGSYTFNAQGTQPRYTLMGPENFKLGDYARIQATYFF</sequence>
<keyword evidence="16" id="KW-1185">Reference proteome</keyword>
<keyword evidence="9 10" id="KW-0998">Cell outer membrane</keyword>
<comment type="caution">
    <text evidence="15">The sequence shown here is derived from an EMBL/GenBank/DDBJ whole genome shotgun (WGS) entry which is preliminary data.</text>
</comment>
<dbReference type="Gene3D" id="2.40.170.20">
    <property type="entry name" value="TonB-dependent receptor, beta-barrel domain"/>
    <property type="match status" value="1"/>
</dbReference>
<comment type="subcellular location">
    <subcellularLocation>
        <location evidence="1 10">Cell outer membrane</location>
        <topology evidence="1 10">Multi-pass membrane protein</topology>
    </subcellularLocation>
</comment>
<evidence type="ECO:0000256" key="7">
    <source>
        <dbReference type="ARBA" id="ARBA00023077"/>
    </source>
</evidence>
<feature type="chain" id="PRO_5045791034" evidence="12">
    <location>
        <begin position="29"/>
        <end position="1588"/>
    </location>
</feature>
<evidence type="ECO:0000256" key="6">
    <source>
        <dbReference type="ARBA" id="ARBA00023065"/>
    </source>
</evidence>
<keyword evidence="8 10" id="KW-0472">Membrane</keyword>
<evidence type="ECO:0000313" key="15">
    <source>
        <dbReference type="EMBL" id="EGL41644.1"/>
    </source>
</evidence>
<dbReference type="InterPro" id="IPR039426">
    <property type="entry name" value="TonB-dep_rcpt-like"/>
</dbReference>
<dbReference type="Gene3D" id="2.170.130.10">
    <property type="entry name" value="TonB-dependent receptor, plug domain"/>
    <property type="match status" value="1"/>
</dbReference>
<dbReference type="InterPro" id="IPR000531">
    <property type="entry name" value="Beta-barrel_TonB"/>
</dbReference>
<dbReference type="RefSeq" id="WP_007390760.1">
    <property type="nucleotide sequence ID" value="NZ_AFIJ01000009.1"/>
</dbReference>
<dbReference type="Pfam" id="PF07715">
    <property type="entry name" value="Plug"/>
    <property type="match status" value="1"/>
</dbReference>
<evidence type="ECO:0000259" key="14">
    <source>
        <dbReference type="Pfam" id="PF07715"/>
    </source>
</evidence>
<dbReference type="InterPro" id="IPR037066">
    <property type="entry name" value="Plug_dom_sf"/>
</dbReference>
<evidence type="ECO:0000256" key="5">
    <source>
        <dbReference type="ARBA" id="ARBA00022729"/>
    </source>
</evidence>
<dbReference type="InterPro" id="IPR012910">
    <property type="entry name" value="Plug_dom"/>
</dbReference>
<keyword evidence="15" id="KW-0675">Receptor</keyword>
<keyword evidence="3 10" id="KW-1134">Transmembrane beta strand</keyword>
<protein>
    <submittedName>
        <fullName evidence="15">TonB-dependent receptor plug domain protein</fullName>
    </submittedName>
</protein>
<proteinExistence type="inferred from homology"/>
<evidence type="ECO:0000256" key="8">
    <source>
        <dbReference type="ARBA" id="ARBA00023136"/>
    </source>
</evidence>
<gene>
    <name evidence="15" type="ORF">HMPREF1039_1478</name>
</gene>
<evidence type="ECO:0000256" key="11">
    <source>
        <dbReference type="RuleBase" id="RU003357"/>
    </source>
</evidence>
<evidence type="ECO:0000256" key="1">
    <source>
        <dbReference type="ARBA" id="ARBA00004571"/>
    </source>
</evidence>
<evidence type="ECO:0000256" key="9">
    <source>
        <dbReference type="ARBA" id="ARBA00023237"/>
    </source>
</evidence>
<keyword evidence="5 12" id="KW-0732">Signal</keyword>
<dbReference type="Proteomes" id="UP000004018">
    <property type="component" value="Unassembled WGS sequence"/>
</dbReference>
<dbReference type="SUPFAM" id="SSF56935">
    <property type="entry name" value="Porins"/>
    <property type="match status" value="1"/>
</dbReference>
<accession>A0ABN0D1R4</accession>
<dbReference type="PANTHER" id="PTHR30069">
    <property type="entry name" value="TONB-DEPENDENT OUTER MEMBRANE RECEPTOR"/>
    <property type="match status" value="1"/>
</dbReference>
<evidence type="ECO:0000259" key="13">
    <source>
        <dbReference type="Pfam" id="PF00593"/>
    </source>
</evidence>
<organism evidence="15 16">
    <name type="scientific">Megasphaera lornae</name>
    <dbReference type="NCBI Taxonomy" id="1000568"/>
    <lineage>
        <taxon>Bacteria</taxon>
        <taxon>Bacillati</taxon>
        <taxon>Bacillota</taxon>
        <taxon>Negativicutes</taxon>
        <taxon>Veillonellales</taxon>
        <taxon>Veillonellaceae</taxon>
        <taxon>Megasphaera</taxon>
    </lineage>
</organism>
<keyword evidence="6" id="KW-0406">Ion transport</keyword>
<dbReference type="Pfam" id="PF00593">
    <property type="entry name" value="TonB_dep_Rec_b-barrel"/>
    <property type="match status" value="1"/>
</dbReference>
<keyword evidence="7 11" id="KW-0798">TonB box</keyword>
<feature type="domain" description="TonB-dependent receptor plug" evidence="14">
    <location>
        <begin position="51"/>
        <end position="158"/>
    </location>
</feature>
<evidence type="ECO:0000256" key="3">
    <source>
        <dbReference type="ARBA" id="ARBA00022452"/>
    </source>
</evidence>
<dbReference type="PROSITE" id="PS52016">
    <property type="entry name" value="TONB_DEPENDENT_REC_3"/>
    <property type="match status" value="1"/>
</dbReference>
<reference evidence="15 16" key="1">
    <citation type="submission" date="2011-04" db="EMBL/GenBank/DDBJ databases">
        <authorList>
            <person name="Harkins D.M."/>
            <person name="Madupu R."/>
            <person name="Durkin A.S."/>
            <person name="Torralba M."/>
            <person name="Methe B."/>
            <person name="Sutton G.G."/>
            <person name="Nelson K.E."/>
        </authorList>
    </citation>
    <scope>NUCLEOTIDE SEQUENCE [LARGE SCALE GENOMIC DNA]</scope>
    <source>
        <strain evidence="15 16">UPII 199-6</strain>
    </source>
</reference>
<evidence type="ECO:0000256" key="12">
    <source>
        <dbReference type="SAM" id="SignalP"/>
    </source>
</evidence>
<evidence type="ECO:0000256" key="4">
    <source>
        <dbReference type="ARBA" id="ARBA00022692"/>
    </source>
</evidence>
<keyword evidence="2 10" id="KW-0813">Transport</keyword>
<evidence type="ECO:0000313" key="16">
    <source>
        <dbReference type="Proteomes" id="UP000004018"/>
    </source>
</evidence>